<organism evidence="2 3">
    <name type="scientific">Akanthomyces lecanii RCEF 1005</name>
    <dbReference type="NCBI Taxonomy" id="1081108"/>
    <lineage>
        <taxon>Eukaryota</taxon>
        <taxon>Fungi</taxon>
        <taxon>Dikarya</taxon>
        <taxon>Ascomycota</taxon>
        <taxon>Pezizomycotina</taxon>
        <taxon>Sordariomycetes</taxon>
        <taxon>Hypocreomycetidae</taxon>
        <taxon>Hypocreales</taxon>
        <taxon>Cordycipitaceae</taxon>
        <taxon>Akanthomyces</taxon>
        <taxon>Cordyceps confragosa</taxon>
    </lineage>
</organism>
<keyword evidence="3" id="KW-1185">Reference proteome</keyword>
<dbReference type="STRING" id="1081108.A0A168F0P6"/>
<evidence type="ECO:0000313" key="2">
    <source>
        <dbReference type="EMBL" id="OAA74497.1"/>
    </source>
</evidence>
<feature type="region of interest" description="Disordered" evidence="1">
    <location>
        <begin position="325"/>
        <end position="353"/>
    </location>
</feature>
<evidence type="ECO:0000313" key="3">
    <source>
        <dbReference type="Proteomes" id="UP000076881"/>
    </source>
</evidence>
<sequence length="369" mass="39603">MPTRIDRTTEATGESLPAYSEAPPYTEAAESEAASSSSRSAGVPPAAAPPPDYRQASFTPYVPIPTTLYGFSKTAYRGLHLCADADGRAKLFYAVHHTGMSGTGPLGGRLGVHLHNGLDNRAPVLAAAGQRLQHESFRERTSVVLLPPHMPPAADHGGGSRNVVGIASYTDVLMEVHNTRRGPPAFRLKLEIGAGTANTLRPAKFAWCRGLEAGGNEYTLMRKLFRHGERYAAAGVSRCAFPRTEDEERAAAEKGSAEDDDGEVVAVLTCGSALKTWGRGRRRLFTIELRGSAAQGLLGERCTVMIVTTAVRVYQMHEQGMTSRNTFWGSMGKHEKKNATEKKSRKGEGKAADTLGQAVDAAALLSELR</sequence>
<name>A0A168F0P6_CORDF</name>
<gene>
    <name evidence="2" type="ORF">LEL_08078</name>
</gene>
<proteinExistence type="predicted"/>
<feature type="compositionally biased region" description="Basic and acidic residues" evidence="1">
    <location>
        <begin position="337"/>
        <end position="351"/>
    </location>
</feature>
<evidence type="ECO:0000256" key="1">
    <source>
        <dbReference type="SAM" id="MobiDB-lite"/>
    </source>
</evidence>
<dbReference type="Proteomes" id="UP000076881">
    <property type="component" value="Unassembled WGS sequence"/>
</dbReference>
<comment type="caution">
    <text evidence="2">The sequence shown here is derived from an EMBL/GenBank/DDBJ whole genome shotgun (WGS) entry which is preliminary data.</text>
</comment>
<protein>
    <submittedName>
        <fullName evidence="2">Uncharacterized protein</fullName>
    </submittedName>
</protein>
<feature type="region of interest" description="Disordered" evidence="1">
    <location>
        <begin position="1"/>
        <end position="51"/>
    </location>
</feature>
<feature type="compositionally biased region" description="Low complexity" evidence="1">
    <location>
        <begin position="17"/>
        <end position="45"/>
    </location>
</feature>
<dbReference type="OrthoDB" id="5073671at2759"/>
<reference evidence="2 3" key="1">
    <citation type="journal article" date="2016" name="Genome Biol. Evol.">
        <title>Divergent and convergent evolution of fungal pathogenicity.</title>
        <authorList>
            <person name="Shang Y."/>
            <person name="Xiao G."/>
            <person name="Zheng P."/>
            <person name="Cen K."/>
            <person name="Zhan S."/>
            <person name="Wang C."/>
        </authorList>
    </citation>
    <scope>NUCLEOTIDE SEQUENCE [LARGE SCALE GENOMIC DNA]</scope>
    <source>
        <strain evidence="2 3">RCEF 1005</strain>
    </source>
</reference>
<dbReference type="EMBL" id="AZHF01000006">
    <property type="protein sequence ID" value="OAA74497.1"/>
    <property type="molecule type" value="Genomic_DNA"/>
</dbReference>
<accession>A0A168F0P6</accession>
<dbReference type="AlphaFoldDB" id="A0A168F0P6"/>